<reference evidence="2" key="1">
    <citation type="submission" date="2016-06" db="EMBL/GenBank/DDBJ databases">
        <title>Draft genome sequence of Desulfoplanes formicivorans strain Pf12B.</title>
        <authorList>
            <person name="Watanabe M."/>
            <person name="Kojima H."/>
            <person name="Fukui M."/>
        </authorList>
    </citation>
    <scope>NUCLEOTIDE SEQUENCE [LARGE SCALE GENOMIC DNA]</scope>
    <source>
        <strain evidence="2">Pf12B</strain>
    </source>
</reference>
<name>A0A194AJS0_9BACT</name>
<dbReference type="Proteomes" id="UP000095200">
    <property type="component" value="Unassembled WGS sequence"/>
</dbReference>
<dbReference type="AlphaFoldDB" id="A0A194AJS0"/>
<sequence>MKLDLEAKTKAVGEVFLGTGTLEVIGLKYGISSSYLSTLASRAKRTMLRKGIGEVDMIEQNEKGDRLSAVVKEKISDLEEIKDKISTIGAELAEHLE</sequence>
<dbReference type="EMBL" id="BDFE01000020">
    <property type="protein sequence ID" value="GAU09563.1"/>
    <property type="molecule type" value="Genomic_DNA"/>
</dbReference>
<gene>
    <name evidence="1" type="ORF">DPF_2291</name>
</gene>
<accession>A0A194AJS0</accession>
<comment type="caution">
    <text evidence="1">The sequence shown here is derived from an EMBL/GenBank/DDBJ whole genome shotgun (WGS) entry which is preliminary data.</text>
</comment>
<evidence type="ECO:0000313" key="1">
    <source>
        <dbReference type="EMBL" id="GAU09563.1"/>
    </source>
</evidence>
<evidence type="ECO:0000313" key="2">
    <source>
        <dbReference type="Proteomes" id="UP000095200"/>
    </source>
</evidence>
<keyword evidence="2" id="KW-1185">Reference proteome</keyword>
<dbReference type="RefSeq" id="WP_069859834.1">
    <property type="nucleotide sequence ID" value="NZ_BDFE01000020.1"/>
</dbReference>
<organism evidence="1 2">
    <name type="scientific">Desulfoplanes formicivorans</name>
    <dbReference type="NCBI Taxonomy" id="1592317"/>
    <lineage>
        <taxon>Bacteria</taxon>
        <taxon>Pseudomonadati</taxon>
        <taxon>Thermodesulfobacteriota</taxon>
        <taxon>Desulfovibrionia</taxon>
        <taxon>Desulfovibrionales</taxon>
        <taxon>Desulfoplanaceae</taxon>
        <taxon>Desulfoplanes</taxon>
    </lineage>
</organism>
<protein>
    <submittedName>
        <fullName evidence="1">Uncharacterized protein</fullName>
    </submittedName>
</protein>
<proteinExistence type="predicted"/>